<dbReference type="InterPro" id="IPR013976">
    <property type="entry name" value="HDOD"/>
</dbReference>
<dbReference type="PROSITE" id="PS51833">
    <property type="entry name" value="HDOD"/>
    <property type="match status" value="1"/>
</dbReference>
<dbReference type="Gene3D" id="1.10.3210.10">
    <property type="entry name" value="Hypothetical protein af1432"/>
    <property type="match status" value="1"/>
</dbReference>
<gene>
    <name evidence="2" type="ORF">EDC61_10593</name>
</gene>
<dbReference type="RefSeq" id="WP_126463497.1">
    <property type="nucleotide sequence ID" value="NZ_AP018721.1"/>
</dbReference>
<dbReference type="Gene3D" id="3.30.450.40">
    <property type="match status" value="1"/>
</dbReference>
<reference evidence="2 3" key="1">
    <citation type="submission" date="2019-03" db="EMBL/GenBank/DDBJ databases">
        <title>Genomic Encyclopedia of Type Strains, Phase IV (KMG-IV): sequencing the most valuable type-strain genomes for metagenomic binning, comparative biology and taxonomic classification.</title>
        <authorList>
            <person name="Goeker M."/>
        </authorList>
    </citation>
    <scope>NUCLEOTIDE SEQUENCE [LARGE SCALE GENOMIC DNA]</scope>
    <source>
        <strain evidence="2 3">DSM 103923</strain>
    </source>
</reference>
<dbReference type="Proteomes" id="UP000295135">
    <property type="component" value="Unassembled WGS sequence"/>
</dbReference>
<evidence type="ECO:0000313" key="2">
    <source>
        <dbReference type="EMBL" id="TCS72438.1"/>
    </source>
</evidence>
<proteinExistence type="predicted"/>
<evidence type="ECO:0000259" key="1">
    <source>
        <dbReference type="PROSITE" id="PS51833"/>
    </source>
</evidence>
<feature type="domain" description="HDOD" evidence="1">
    <location>
        <begin position="27"/>
        <end position="223"/>
    </location>
</feature>
<evidence type="ECO:0000313" key="3">
    <source>
        <dbReference type="Proteomes" id="UP000295135"/>
    </source>
</evidence>
<comment type="caution">
    <text evidence="2">The sequence shown here is derived from an EMBL/GenBank/DDBJ whole genome shotgun (WGS) entry which is preliminary data.</text>
</comment>
<sequence length="516" mass="56206">MVNDELEMLDSRQTEQLLEELMASQDFPALSSTIIQINQLVGSDDSHTDELTRVILRDNSLTNKLLRLVNSVHYAQFGGRNISTISRAVIILGFNTIRDAALSLMLFEHLNNQAHAQALKSDALESFYRGVIGRLMARPLGVRDAEEGFIGAMFRNLGHLMARLYFFERTERIRALMEKEGIDENAACRKVLGTTYDQLGLAIGRHWHLPPTLQQSITPLPPGPVRKPTTPETKLQALSNLARELYEIAARELTDGDRLSQLKALSGKYGQTGEISPAQLHSAMMNAAEEVQKEAPTLQASISSSAMLQRLLGEGGGAAGAEAVAQKVDASRLDDLALPQIDSSTATDPAAILTAGLQDLTDALISNTNITGILHLLLEVYYRTGCFDRVMIAVLDRQGQHLAGRTGFGKNIDSAIAAFKVSATASTDAFSAAVAQGVDILISDTQADNIKARIPAWHAGQIKAHSFLLLPITVNKKPLALIYLDKDKGPIDLDAQVLNMMKVLRNQALLAFRQGK</sequence>
<dbReference type="EMBL" id="SLZY01000005">
    <property type="protein sequence ID" value="TCS72438.1"/>
    <property type="molecule type" value="Genomic_DNA"/>
</dbReference>
<dbReference type="SUPFAM" id="SSF55781">
    <property type="entry name" value="GAF domain-like"/>
    <property type="match status" value="1"/>
</dbReference>
<accession>A0A4V2UQS7</accession>
<protein>
    <submittedName>
        <fullName evidence="2">HD-like signal output (HDOD) protein</fullName>
    </submittedName>
</protein>
<dbReference type="AlphaFoldDB" id="A0A4V2UQS7"/>
<dbReference type="InterPro" id="IPR029016">
    <property type="entry name" value="GAF-like_dom_sf"/>
</dbReference>
<dbReference type="SUPFAM" id="SSF109604">
    <property type="entry name" value="HD-domain/PDEase-like"/>
    <property type="match status" value="1"/>
</dbReference>
<dbReference type="InterPro" id="IPR052340">
    <property type="entry name" value="RNase_Y/CdgJ"/>
</dbReference>
<keyword evidence="3" id="KW-1185">Reference proteome</keyword>
<name>A0A4V2UQS7_9PROT</name>
<dbReference type="Pfam" id="PF08668">
    <property type="entry name" value="HDOD"/>
    <property type="match status" value="1"/>
</dbReference>
<dbReference type="OrthoDB" id="9791419at2"/>
<dbReference type="PANTHER" id="PTHR33525:SF3">
    <property type="entry name" value="RIBONUCLEASE Y"/>
    <property type="match status" value="1"/>
</dbReference>
<dbReference type="PANTHER" id="PTHR33525">
    <property type="match status" value="1"/>
</dbReference>
<organism evidence="2 3">
    <name type="scientific">Sulfuritortus calidifontis</name>
    <dbReference type="NCBI Taxonomy" id="1914471"/>
    <lineage>
        <taxon>Bacteria</taxon>
        <taxon>Pseudomonadati</taxon>
        <taxon>Pseudomonadota</taxon>
        <taxon>Betaproteobacteria</taxon>
        <taxon>Nitrosomonadales</taxon>
        <taxon>Thiobacillaceae</taxon>
        <taxon>Sulfuritortus</taxon>
    </lineage>
</organism>